<sequence>MKKNKTFELPYIGIAPREGMDFLYGERGDYSIVIRMENPALRYCADPSAYTGFHHLLLNIIKILGEGHIIQKQDILARKRYQAPYHSEYLQQSYNDHFQGRAFLQVQTFLILTRVIKKGAFYVYDAKAELDFSQRVIKVVELLKQASLSPQVLTASQIESHTKRILSMDFSKKGIAMENIRPHDTHLSIGDRAIRSISLVDIDSIDLPSSLATFQSRHDGKAFRGFAMDNLSFLYDVPHVDCMVYNQVLEIPHQSITLSKLSLKRKRHAGIPDPANQMCMEDIDLLLSEVARENQLLVNAHYNILLSADQASLSTASGFIESSLFQIGIIASRNAYNQLELFRSALPGNGVSLKSYDWFLLSCEAAICLMFKERNQLDEQSDFLIRFTDRQGIPIGIDPSDLPMRSGRISNRSKFVLGGSGSGKSFFMNALIEQYLLYNMDVVIVDTGHSYSGLCAYLGGTYLTYSEQAPITMNPFLISQEEYNIEKRDFLKTLISLLLKGVDGEISQVEDTVISNVISAYYATHFLEQSACDPLGFDGFYHFSIGAIAQIKRSEQVSFDLDEYRYVLRKFCRGEEFGTLLNQSAAASLFTQRLIIFEIDAIREHKVLFPIVTLIIMDVFLQKMRHRATQRKALILEEAWKAIASPLMAGYLVYMYKTVRKFWGEAIVVTQELGDIIGNAVVKDSIISNSDTICLLDQGKFKENYGQVASLLSLTEVEQHKIFTINQLDKGQHRSRFKEVYIRRGLIGEVYGVEVSLRQYLTFSTEKPEKRALEHYIARFKDYRKGLDSFIEDLFSSGDTLEDFITKVNKTIN</sequence>
<proteinExistence type="predicted"/>
<dbReference type="InterPro" id="IPR027417">
    <property type="entry name" value="P-loop_NTPase"/>
</dbReference>
<dbReference type="RefSeq" id="WP_131559927.1">
    <property type="nucleotide sequence ID" value="NZ_SJSN01000010.1"/>
</dbReference>
<keyword evidence="4" id="KW-1185">Reference proteome</keyword>
<comment type="caution">
    <text evidence="3">The sequence shown here is derived from an EMBL/GenBank/DDBJ whole genome shotgun (WGS) entry which is preliminary data.</text>
</comment>
<protein>
    <submittedName>
        <fullName evidence="3">TraG family conjugative transposon ATPase</fullName>
    </submittedName>
</protein>
<name>A0A4R0NZ02_9SPHI</name>
<dbReference type="SUPFAM" id="SSF52540">
    <property type="entry name" value="P-loop containing nucleoside triphosphate hydrolases"/>
    <property type="match status" value="1"/>
</dbReference>
<dbReference type="InterPro" id="IPR022509">
    <property type="entry name" value="Conjugation_ATPase_TraG"/>
</dbReference>
<dbReference type="Gene3D" id="3.40.50.300">
    <property type="entry name" value="P-loop containing nucleotide triphosphate hydrolases"/>
    <property type="match status" value="1"/>
</dbReference>
<feature type="domain" description="CagE TrbE VirB component of type IV transporter system central" evidence="1">
    <location>
        <begin position="255"/>
        <end position="349"/>
    </location>
</feature>
<accession>A0A4R0NZ02</accession>
<dbReference type="InterPro" id="IPR053155">
    <property type="entry name" value="F-pilin_assembly_TraC"/>
</dbReference>
<dbReference type="PANTHER" id="PTHR38467">
    <property type="match status" value="1"/>
</dbReference>
<dbReference type="AlphaFoldDB" id="A0A4R0NZ02"/>
<dbReference type="OrthoDB" id="596266at2"/>
<dbReference type="PANTHER" id="PTHR38467:SF1">
    <property type="entry name" value="CONJUGATIVE TRANSFER: ASSEMBLY"/>
    <property type="match status" value="1"/>
</dbReference>
<dbReference type="GO" id="GO:0005524">
    <property type="term" value="F:ATP binding"/>
    <property type="evidence" value="ECO:0007669"/>
    <property type="project" value="InterPro"/>
</dbReference>
<evidence type="ECO:0000259" key="2">
    <source>
        <dbReference type="Pfam" id="PF19044"/>
    </source>
</evidence>
<dbReference type="EMBL" id="SJSN01000010">
    <property type="protein sequence ID" value="TCD07689.1"/>
    <property type="molecule type" value="Genomic_DNA"/>
</dbReference>
<dbReference type="InterPro" id="IPR043964">
    <property type="entry name" value="P-loop_TraG"/>
</dbReference>
<dbReference type="Proteomes" id="UP000291485">
    <property type="component" value="Unassembled WGS sequence"/>
</dbReference>
<feature type="domain" description="TraG P-loop" evidence="2">
    <location>
        <begin position="385"/>
        <end position="792"/>
    </location>
</feature>
<dbReference type="Pfam" id="PF03135">
    <property type="entry name" value="CagE_TrbE_VirB"/>
    <property type="match status" value="1"/>
</dbReference>
<gene>
    <name evidence="3" type="primary">traG</name>
    <name evidence="3" type="ORF">EZ449_14230</name>
</gene>
<dbReference type="Pfam" id="PF19044">
    <property type="entry name" value="P-loop_TraG"/>
    <property type="match status" value="1"/>
</dbReference>
<evidence type="ECO:0000259" key="1">
    <source>
        <dbReference type="Pfam" id="PF03135"/>
    </source>
</evidence>
<evidence type="ECO:0000313" key="4">
    <source>
        <dbReference type="Proteomes" id="UP000291485"/>
    </source>
</evidence>
<evidence type="ECO:0000313" key="3">
    <source>
        <dbReference type="EMBL" id="TCD07689.1"/>
    </source>
</evidence>
<organism evidence="3 4">
    <name type="scientific">Pedobacter frigidisoli</name>
    <dbReference type="NCBI Taxonomy" id="2530455"/>
    <lineage>
        <taxon>Bacteria</taxon>
        <taxon>Pseudomonadati</taxon>
        <taxon>Bacteroidota</taxon>
        <taxon>Sphingobacteriia</taxon>
        <taxon>Sphingobacteriales</taxon>
        <taxon>Sphingobacteriaceae</taxon>
        <taxon>Pedobacter</taxon>
    </lineage>
</organism>
<dbReference type="Gene3D" id="1.10.8.730">
    <property type="match status" value="1"/>
</dbReference>
<reference evidence="3 4" key="1">
    <citation type="submission" date="2019-02" db="EMBL/GenBank/DDBJ databases">
        <title>Pedobacter sp. RP-3-11 sp. nov., isolated from Arctic soil.</title>
        <authorList>
            <person name="Dahal R.H."/>
        </authorList>
    </citation>
    <scope>NUCLEOTIDE SEQUENCE [LARGE SCALE GENOMIC DNA]</scope>
    <source>
        <strain evidence="3 4">RP-3-11</strain>
    </source>
</reference>
<dbReference type="InterPro" id="IPR018145">
    <property type="entry name" value="CagE_TrbE_VirB_cntrl_dom"/>
</dbReference>
<dbReference type="NCBIfam" id="TIGR03783">
    <property type="entry name" value="Bac_Flav_CT_G"/>
    <property type="match status" value="1"/>
</dbReference>